<comment type="cofactor">
    <cofactor evidence="1">
        <name>Mg(2+)</name>
        <dbReference type="ChEBI" id="CHEBI:18420"/>
    </cofactor>
</comment>
<dbReference type="GO" id="GO:0046872">
    <property type="term" value="F:metal ion binding"/>
    <property type="evidence" value="ECO:0007669"/>
    <property type="project" value="UniProtKB-KW"/>
</dbReference>
<comment type="similarity">
    <text evidence="2">Belongs to the HAD-like hydrolase superfamily. CbbY/CbbZ/Gph/YieH family.</text>
</comment>
<dbReference type="AlphaFoldDB" id="A0A0B8NXY3"/>
<dbReference type="Proteomes" id="UP000031671">
    <property type="component" value="Unassembled WGS sequence"/>
</dbReference>
<keyword evidence="3" id="KW-0479">Metal-binding</keyword>
<dbReference type="PANTHER" id="PTHR46193">
    <property type="entry name" value="6-PHOSPHOGLUCONATE PHOSPHATASE"/>
    <property type="match status" value="1"/>
</dbReference>
<keyword evidence="4" id="KW-0460">Magnesium</keyword>
<comment type="caution">
    <text evidence="5">The sequence shown here is derived from an EMBL/GenBank/DDBJ whole genome shotgun (WGS) entry which is preliminary data.</text>
</comment>
<dbReference type="SUPFAM" id="SSF56784">
    <property type="entry name" value="HAD-like"/>
    <property type="match status" value="1"/>
</dbReference>
<reference evidence="5 6" key="2">
    <citation type="submission" date="2015-01" db="EMBL/GenBank/DDBJ databases">
        <authorList>
            <consortium name="NBRP consortium"/>
            <person name="Sawabe T."/>
            <person name="Meirelles P."/>
            <person name="Feng G."/>
            <person name="Sayaka M."/>
            <person name="Hattori M."/>
            <person name="Ohkuma M."/>
        </authorList>
    </citation>
    <scope>NUCLEOTIDE SEQUENCE [LARGE SCALE GENOMIC DNA]</scope>
    <source>
        <strain evidence="6">JCM 19231</strain>
    </source>
</reference>
<evidence type="ECO:0000256" key="2">
    <source>
        <dbReference type="ARBA" id="ARBA00006171"/>
    </source>
</evidence>
<reference evidence="5 6" key="1">
    <citation type="submission" date="2015-01" db="EMBL/GenBank/DDBJ databases">
        <title>Vibrio sp. C1 JCM 19231 whole genome shotgun sequence.</title>
        <authorList>
            <person name="Sawabe T."/>
            <person name="Meirelles P."/>
            <person name="Feng G."/>
            <person name="Sayaka M."/>
            <person name="Hattori M."/>
            <person name="Ohkuma M."/>
        </authorList>
    </citation>
    <scope>NUCLEOTIDE SEQUENCE [LARGE SCALE GENOMIC DNA]</scope>
    <source>
        <strain evidence="6">JCM 19231</strain>
    </source>
</reference>
<dbReference type="Gene3D" id="1.10.150.240">
    <property type="entry name" value="Putative phosphatase, domain 2"/>
    <property type="match status" value="1"/>
</dbReference>
<dbReference type="PANTHER" id="PTHR46193:SF10">
    <property type="entry name" value="6-PHOSPHOGLUCONATE PHOSPHATASE"/>
    <property type="match status" value="1"/>
</dbReference>
<dbReference type="InterPro" id="IPR023214">
    <property type="entry name" value="HAD_sf"/>
</dbReference>
<evidence type="ECO:0000313" key="6">
    <source>
        <dbReference type="Proteomes" id="UP000031671"/>
    </source>
</evidence>
<name>A0A0B8NXY3_9VIBR</name>
<dbReference type="InterPro" id="IPR023198">
    <property type="entry name" value="PGP-like_dom2"/>
</dbReference>
<accession>A0A0B8NXY3</accession>
<evidence type="ECO:0000256" key="3">
    <source>
        <dbReference type="ARBA" id="ARBA00022723"/>
    </source>
</evidence>
<dbReference type="Gene3D" id="3.40.50.1000">
    <property type="entry name" value="HAD superfamily/HAD-like"/>
    <property type="match status" value="1"/>
</dbReference>
<evidence type="ECO:0000256" key="1">
    <source>
        <dbReference type="ARBA" id="ARBA00001946"/>
    </source>
</evidence>
<dbReference type="EMBL" id="BBRZ01000047">
    <property type="protein sequence ID" value="GAM57187.1"/>
    <property type="molecule type" value="Genomic_DNA"/>
</dbReference>
<dbReference type="InterPro" id="IPR036412">
    <property type="entry name" value="HAD-like_sf"/>
</dbReference>
<dbReference type="Pfam" id="PF13419">
    <property type="entry name" value="HAD_2"/>
    <property type="match status" value="1"/>
</dbReference>
<dbReference type="InterPro" id="IPR051600">
    <property type="entry name" value="Beta-PGM-like"/>
</dbReference>
<dbReference type="InterPro" id="IPR041492">
    <property type="entry name" value="HAD_2"/>
</dbReference>
<organism evidence="5 6">
    <name type="scientific">Vibrio ishigakensis</name>
    <dbReference type="NCBI Taxonomy" id="1481914"/>
    <lineage>
        <taxon>Bacteria</taxon>
        <taxon>Pseudomonadati</taxon>
        <taxon>Pseudomonadota</taxon>
        <taxon>Gammaproteobacteria</taxon>
        <taxon>Vibrionales</taxon>
        <taxon>Vibrionaceae</taxon>
        <taxon>Vibrio</taxon>
    </lineage>
</organism>
<proteinExistence type="inferred from homology"/>
<evidence type="ECO:0000313" key="5">
    <source>
        <dbReference type="EMBL" id="GAM57187.1"/>
    </source>
</evidence>
<protein>
    <submittedName>
        <fullName evidence="5">Putative phosphatase yieH</fullName>
    </submittedName>
</protein>
<gene>
    <name evidence="5" type="ORF">JCM19231_1628</name>
</gene>
<dbReference type="GO" id="GO:0003824">
    <property type="term" value="F:catalytic activity"/>
    <property type="evidence" value="ECO:0007669"/>
    <property type="project" value="UniProtKB-ARBA"/>
</dbReference>
<keyword evidence="6" id="KW-1185">Reference proteome</keyword>
<evidence type="ECO:0000256" key="4">
    <source>
        <dbReference type="ARBA" id="ARBA00022842"/>
    </source>
</evidence>
<sequence length="140" mass="15975">MSEALNHFDGGKMSEILLQTRDRLGLKVDVDELEPLYREKVRVLYQDQLRPMEHAKEVLETLKQNGIEVCVLSNATTSRIQNKLCLAGLEEYFTSRMFSAFDANSWKPDPDLIQYAAMSMGFMADECYISMTPVKGCKQV</sequence>